<reference evidence="1 2" key="1">
    <citation type="submission" date="2022-04" db="EMBL/GenBank/DDBJ databases">
        <title>Positive selection, recombination, and allopatry shape intraspecific diversity of widespread and dominant cyanobacteria.</title>
        <authorList>
            <person name="Wei J."/>
            <person name="Shu W."/>
            <person name="Hu C."/>
        </authorList>
    </citation>
    <scope>NUCLEOTIDE SEQUENCE [LARGE SCALE GENOMIC DNA]</scope>
    <source>
        <strain evidence="1 2">GB2-A4</strain>
    </source>
</reference>
<name>A0ABV0JB12_9CYAN</name>
<accession>A0ABV0JB12</accession>
<keyword evidence="2" id="KW-1185">Reference proteome</keyword>
<comment type="caution">
    <text evidence="1">The sequence shown here is derived from an EMBL/GenBank/DDBJ whole genome shotgun (WGS) entry which is preliminary data.</text>
</comment>
<sequence>MSTVFAKVALLSIKASYPAQQVGLVQKIGLLHLIAKRSPKLMSYAIACQE</sequence>
<dbReference type="EMBL" id="JAMPKM010000011">
    <property type="protein sequence ID" value="MEP0818965.1"/>
    <property type="molecule type" value="Genomic_DNA"/>
</dbReference>
<gene>
    <name evidence="1" type="ORF">NC998_17850</name>
</gene>
<organism evidence="1 2">
    <name type="scientific">Trichocoleus desertorum GB2-A4</name>
    <dbReference type="NCBI Taxonomy" id="2933944"/>
    <lineage>
        <taxon>Bacteria</taxon>
        <taxon>Bacillati</taxon>
        <taxon>Cyanobacteriota</taxon>
        <taxon>Cyanophyceae</taxon>
        <taxon>Leptolyngbyales</taxon>
        <taxon>Trichocoleusaceae</taxon>
        <taxon>Trichocoleus</taxon>
    </lineage>
</organism>
<dbReference type="Proteomes" id="UP001464891">
    <property type="component" value="Unassembled WGS sequence"/>
</dbReference>
<evidence type="ECO:0000313" key="1">
    <source>
        <dbReference type="EMBL" id="MEP0818965.1"/>
    </source>
</evidence>
<proteinExistence type="predicted"/>
<dbReference type="RefSeq" id="WP_190437641.1">
    <property type="nucleotide sequence ID" value="NZ_JAMPKM010000011.1"/>
</dbReference>
<protein>
    <submittedName>
        <fullName evidence="1">Uncharacterized protein</fullName>
    </submittedName>
</protein>
<evidence type="ECO:0000313" key="2">
    <source>
        <dbReference type="Proteomes" id="UP001464891"/>
    </source>
</evidence>